<reference evidence="1 2" key="1">
    <citation type="submission" date="2019-04" db="EMBL/GenBank/DDBJ databases">
        <title>Microbes associate with the intestines of laboratory mice.</title>
        <authorList>
            <person name="Navarre W."/>
            <person name="Wong E."/>
            <person name="Huang K."/>
            <person name="Tropini C."/>
            <person name="Ng K."/>
            <person name="Yu B."/>
        </authorList>
    </citation>
    <scope>NUCLEOTIDE SEQUENCE [LARGE SCALE GENOMIC DNA]</scope>
    <source>
        <strain evidence="1 2">NM63_1-25</strain>
    </source>
</reference>
<dbReference type="EMBL" id="SRYX01000114">
    <property type="protein sequence ID" value="TGY25286.1"/>
    <property type="molecule type" value="Genomic_DNA"/>
</dbReference>
<evidence type="ECO:0000313" key="1">
    <source>
        <dbReference type="EMBL" id="TGY25286.1"/>
    </source>
</evidence>
<sequence length="149" mass="17692">MFLIITYDVRWGGTKSLNDKLVHSVACICDCIQNYEWQQLVNNTVRKNSENQIVLAIVVRLFNTEMITTNNIKSYYKYDRKKNRLNIDIILNLERYIYLSEKETVENISKDIYDYLSIILKKYSSRLVDFNVPIFLSALNEQLKRISHN</sequence>
<evidence type="ECO:0000313" key="2">
    <source>
        <dbReference type="Proteomes" id="UP000309566"/>
    </source>
</evidence>
<name>A0A4S2CBW0_9BACE</name>
<dbReference type="Proteomes" id="UP000309566">
    <property type="component" value="Unassembled WGS sequence"/>
</dbReference>
<organism evidence="1 2">
    <name type="scientific">Bacteroides caecimuris</name>
    <dbReference type="NCBI Taxonomy" id="1796613"/>
    <lineage>
        <taxon>Bacteria</taxon>
        <taxon>Pseudomonadati</taxon>
        <taxon>Bacteroidota</taxon>
        <taxon>Bacteroidia</taxon>
        <taxon>Bacteroidales</taxon>
        <taxon>Bacteroidaceae</taxon>
        <taxon>Bacteroides</taxon>
    </lineage>
</organism>
<comment type="caution">
    <text evidence="1">The sequence shown here is derived from an EMBL/GenBank/DDBJ whole genome shotgun (WGS) entry which is preliminary data.</text>
</comment>
<gene>
    <name evidence="1" type="ORF">E5353_17620</name>
</gene>
<accession>A0A4S2CBW0</accession>
<dbReference type="AlphaFoldDB" id="A0A4S2CBW0"/>
<dbReference type="RefSeq" id="WP_136000512.1">
    <property type="nucleotide sequence ID" value="NZ_SRYX01000114.1"/>
</dbReference>
<protein>
    <submittedName>
        <fullName evidence="1">Uncharacterized protein</fullName>
    </submittedName>
</protein>
<proteinExistence type="predicted"/>